<dbReference type="RefSeq" id="WP_082132854.1">
    <property type="nucleotide sequence ID" value="NZ_CP011805.1"/>
</dbReference>
<evidence type="ECO:0000313" key="2">
    <source>
        <dbReference type="Proteomes" id="UP000037643"/>
    </source>
</evidence>
<dbReference type="Pfam" id="PF05974">
    <property type="entry name" value="DUF892"/>
    <property type="match status" value="1"/>
</dbReference>
<organism evidence="1 2">
    <name type="scientific">Pelagerythrobacter marensis</name>
    <dbReference type="NCBI Taxonomy" id="543877"/>
    <lineage>
        <taxon>Bacteria</taxon>
        <taxon>Pseudomonadati</taxon>
        <taxon>Pseudomonadota</taxon>
        <taxon>Alphaproteobacteria</taxon>
        <taxon>Sphingomonadales</taxon>
        <taxon>Erythrobacteraceae</taxon>
        <taxon>Pelagerythrobacter</taxon>
    </lineage>
</organism>
<gene>
    <name evidence="1" type="ORF">AM2010_1731</name>
</gene>
<dbReference type="Gene3D" id="1.20.1260.10">
    <property type="match status" value="1"/>
</dbReference>
<dbReference type="Proteomes" id="UP000037643">
    <property type="component" value="Chromosome"/>
</dbReference>
<evidence type="ECO:0000313" key="1">
    <source>
        <dbReference type="EMBL" id="AKM07797.1"/>
    </source>
</evidence>
<dbReference type="SUPFAM" id="SSF47240">
    <property type="entry name" value="Ferritin-like"/>
    <property type="match status" value="1"/>
</dbReference>
<proteinExistence type="predicted"/>
<sequence>MSSPENLDDFLQLCMWDVAAGARQLFRRLPELAQHAESSALQLTLHEMASVAGMCADRLFMTGGKHSGPDNLWMAGILDDADRDTQMIDHGPLLDLAIVGAVRKALQAKLAATETARAAARALKDSSTTAALQLSQAEAEVHDRRLADLLDDLSEDAVAMGPGRTGGRKRHGVARVAAYRD</sequence>
<dbReference type="STRING" id="543877.AM2010_1731"/>
<dbReference type="KEGG" id="amx:AM2010_1731"/>
<protein>
    <submittedName>
        <fullName evidence="1">Uncharacterized protein</fullName>
    </submittedName>
</protein>
<reference evidence="1 2" key="1">
    <citation type="submission" date="2015-06" db="EMBL/GenBank/DDBJ databases">
        <authorList>
            <person name="Kim K.M."/>
        </authorList>
    </citation>
    <scope>NUCLEOTIDE SEQUENCE [LARGE SCALE GENOMIC DNA]</scope>
    <source>
        <strain evidence="1 2">KCTC 22370</strain>
    </source>
</reference>
<dbReference type="EMBL" id="CP011805">
    <property type="protein sequence ID" value="AKM07797.1"/>
    <property type="molecule type" value="Genomic_DNA"/>
</dbReference>
<dbReference type="InterPro" id="IPR010287">
    <property type="entry name" value="DUF892_YciF-like"/>
</dbReference>
<dbReference type="AlphaFoldDB" id="A0A0G3X9C2"/>
<accession>A0A0G3X9C2</accession>
<dbReference type="OrthoDB" id="7563896at2"/>
<dbReference type="InterPro" id="IPR012347">
    <property type="entry name" value="Ferritin-like"/>
</dbReference>
<keyword evidence="2" id="KW-1185">Reference proteome</keyword>
<name>A0A0G3X9C2_9SPHN</name>
<dbReference type="InterPro" id="IPR009078">
    <property type="entry name" value="Ferritin-like_SF"/>
</dbReference>
<dbReference type="PATRIC" id="fig|543877.4.peg.1757"/>